<name>A0A1F6NHE5_9BACT</name>
<gene>
    <name evidence="2" type="ORF">A2373_04555</name>
</gene>
<accession>A0A1F6NHE5</accession>
<dbReference type="Pfam" id="PF22296">
    <property type="entry name" value="bAvd"/>
    <property type="match status" value="1"/>
</dbReference>
<sequence length="95" mass="11000">MPKTERFGLGQKIEQTFLDILELTFTAAYLPPEQKIILLGKTISRMDILKFFFQLAWENKLIPKDKYITLSQKLDEIGRMLGGWRKGLLSKTPAK</sequence>
<dbReference type="InterPro" id="IPR055360">
    <property type="entry name" value="bAvd"/>
</dbReference>
<evidence type="ECO:0000313" key="2">
    <source>
        <dbReference type="EMBL" id="OGH83183.1"/>
    </source>
</evidence>
<evidence type="ECO:0000313" key="3">
    <source>
        <dbReference type="Proteomes" id="UP000176300"/>
    </source>
</evidence>
<dbReference type="AlphaFoldDB" id="A0A1F6NHE5"/>
<feature type="domain" description="bAvd-like" evidence="1">
    <location>
        <begin position="1"/>
        <end position="86"/>
    </location>
</feature>
<dbReference type="STRING" id="1798697.A2373_04555"/>
<protein>
    <recommendedName>
        <fullName evidence="1">bAvd-like domain-containing protein</fullName>
    </recommendedName>
</protein>
<reference evidence="2 3" key="1">
    <citation type="journal article" date="2016" name="Nat. Commun.">
        <title>Thousands of microbial genomes shed light on interconnected biogeochemical processes in an aquifer system.</title>
        <authorList>
            <person name="Anantharaman K."/>
            <person name="Brown C.T."/>
            <person name="Hug L.A."/>
            <person name="Sharon I."/>
            <person name="Castelle C.J."/>
            <person name="Probst A.J."/>
            <person name="Thomas B.C."/>
            <person name="Singh A."/>
            <person name="Wilkins M.J."/>
            <person name="Karaoz U."/>
            <person name="Brodie E.L."/>
            <person name="Williams K.H."/>
            <person name="Hubbard S.S."/>
            <person name="Banfield J.F."/>
        </authorList>
    </citation>
    <scope>NUCLEOTIDE SEQUENCE [LARGE SCALE GENOMIC DNA]</scope>
</reference>
<dbReference type="EMBL" id="MFQS01000018">
    <property type="protein sequence ID" value="OGH83183.1"/>
    <property type="molecule type" value="Genomic_DNA"/>
</dbReference>
<dbReference type="Gene3D" id="1.20.1440.60">
    <property type="entry name" value="23S rRNA-intervening sequence"/>
    <property type="match status" value="1"/>
</dbReference>
<dbReference type="CDD" id="cd16376">
    <property type="entry name" value="Avd_like"/>
    <property type="match status" value="1"/>
</dbReference>
<comment type="caution">
    <text evidence="2">The sequence shown here is derived from an EMBL/GenBank/DDBJ whole genome shotgun (WGS) entry which is preliminary data.</text>
</comment>
<dbReference type="Proteomes" id="UP000176300">
    <property type="component" value="Unassembled WGS sequence"/>
</dbReference>
<organism evidence="2 3">
    <name type="scientific">Candidatus Magasanikbacteria bacterium RIFOXYB1_FULL_40_15</name>
    <dbReference type="NCBI Taxonomy" id="1798697"/>
    <lineage>
        <taxon>Bacteria</taxon>
        <taxon>Candidatus Magasanikiibacteriota</taxon>
    </lineage>
</organism>
<evidence type="ECO:0000259" key="1">
    <source>
        <dbReference type="Pfam" id="PF22296"/>
    </source>
</evidence>
<dbReference type="InterPro" id="IPR036583">
    <property type="entry name" value="23S_rRNA_IVS_sf"/>
</dbReference>
<proteinExistence type="predicted"/>